<comment type="caution">
    <text evidence="2">The sequence shown here is derived from an EMBL/GenBank/DDBJ whole genome shotgun (WGS) entry which is preliminary data.</text>
</comment>
<dbReference type="Pfam" id="PF04525">
    <property type="entry name" value="LOR"/>
    <property type="match status" value="1"/>
</dbReference>
<protein>
    <recommendedName>
        <fullName evidence="4">DUF567-domain-containing protein</fullName>
    </recommendedName>
</protein>
<dbReference type="InterPro" id="IPR025659">
    <property type="entry name" value="Tubby-like_C"/>
</dbReference>
<dbReference type="PANTHER" id="PTHR31087:SF161">
    <property type="entry name" value="TUBBY C 2 FAMILY PROTEIN"/>
    <property type="match status" value="1"/>
</dbReference>
<dbReference type="Proteomes" id="UP001222932">
    <property type="component" value="Unassembled WGS sequence"/>
</dbReference>
<dbReference type="PANTHER" id="PTHR31087">
    <property type="match status" value="1"/>
</dbReference>
<dbReference type="InterPro" id="IPR038595">
    <property type="entry name" value="LOR_sf"/>
</dbReference>
<evidence type="ECO:0000256" key="1">
    <source>
        <dbReference type="ARBA" id="ARBA00005437"/>
    </source>
</evidence>
<dbReference type="SUPFAM" id="SSF54518">
    <property type="entry name" value="Tubby C-terminal domain-like"/>
    <property type="match status" value="1"/>
</dbReference>
<evidence type="ECO:0008006" key="4">
    <source>
        <dbReference type="Google" id="ProtNLM"/>
    </source>
</evidence>
<dbReference type="InterPro" id="IPR007612">
    <property type="entry name" value="LOR"/>
</dbReference>
<reference evidence="2" key="1">
    <citation type="journal article" date="2023" name="BMC Genomics">
        <title>Chromosome-level genome assemblies of Cutaneotrichosporon spp. (Trichosporonales, Basidiomycota) reveal imbalanced evolution between nucleotide sequences and chromosome synteny.</title>
        <authorList>
            <person name="Kobayashi Y."/>
            <person name="Kayamori A."/>
            <person name="Aoki K."/>
            <person name="Shiwa Y."/>
            <person name="Matsutani M."/>
            <person name="Fujita N."/>
            <person name="Sugita T."/>
            <person name="Iwasaki W."/>
            <person name="Tanaka N."/>
            <person name="Takashima M."/>
        </authorList>
    </citation>
    <scope>NUCLEOTIDE SEQUENCE</scope>
    <source>
        <strain evidence="2">HIS016</strain>
    </source>
</reference>
<evidence type="ECO:0000313" key="2">
    <source>
        <dbReference type="EMBL" id="GMK53462.1"/>
    </source>
</evidence>
<evidence type="ECO:0000313" key="3">
    <source>
        <dbReference type="Proteomes" id="UP001222932"/>
    </source>
</evidence>
<sequence>MGLFTAPAPAQLAPANPPIAVFPNHVAQQPTTLVLKEKVFSLTGDSFSVKNAATGQTVVKVAGKLLTLRDRKQVTDASGHPLYSLRSKVITIHNVQVGESPDGKELFRVRSHRLVLGAKLTATFTNASTGQECELNIKGDMFGMGSVIRCNGQPVAQISRQYLNAAQYYVTVAPGVDLALIAGICMAFDEAENENRKTE</sequence>
<dbReference type="AlphaFoldDB" id="A0AAD3TMU4"/>
<gene>
    <name evidence="2" type="ORF">CspeluHIS016_0100480</name>
</gene>
<accession>A0AAD3TMU4</accession>
<organism evidence="2 3">
    <name type="scientific">Cutaneotrichosporon spelunceum</name>
    <dbReference type="NCBI Taxonomy" id="1672016"/>
    <lineage>
        <taxon>Eukaryota</taxon>
        <taxon>Fungi</taxon>
        <taxon>Dikarya</taxon>
        <taxon>Basidiomycota</taxon>
        <taxon>Agaricomycotina</taxon>
        <taxon>Tremellomycetes</taxon>
        <taxon>Trichosporonales</taxon>
        <taxon>Trichosporonaceae</taxon>
        <taxon>Cutaneotrichosporon</taxon>
    </lineage>
</organism>
<dbReference type="EMBL" id="BTCM01000001">
    <property type="protein sequence ID" value="GMK53462.1"/>
    <property type="molecule type" value="Genomic_DNA"/>
</dbReference>
<proteinExistence type="inferred from homology"/>
<comment type="similarity">
    <text evidence="1">Belongs to the LOR family.</text>
</comment>
<name>A0AAD3TMU4_9TREE</name>
<dbReference type="Gene3D" id="2.40.160.200">
    <property type="entry name" value="LURP1-related"/>
    <property type="match status" value="1"/>
</dbReference>
<reference evidence="2" key="2">
    <citation type="submission" date="2023-06" db="EMBL/GenBank/DDBJ databases">
        <authorList>
            <person name="Kobayashi Y."/>
            <person name="Kayamori A."/>
            <person name="Aoki K."/>
            <person name="Shiwa Y."/>
            <person name="Fujita N."/>
            <person name="Sugita T."/>
            <person name="Iwasaki W."/>
            <person name="Tanaka N."/>
            <person name="Takashima M."/>
        </authorList>
    </citation>
    <scope>NUCLEOTIDE SEQUENCE</scope>
    <source>
        <strain evidence="2">HIS016</strain>
    </source>
</reference>
<keyword evidence="3" id="KW-1185">Reference proteome</keyword>